<dbReference type="Gene3D" id="3.60.20.40">
    <property type="match status" value="1"/>
</dbReference>
<protein>
    <recommendedName>
        <fullName evidence="5">Gamma-glutamyltranspeptidase</fullName>
    </recommendedName>
</protein>
<evidence type="ECO:0000256" key="1">
    <source>
        <dbReference type="PIRSR" id="PIRSR600101-1"/>
    </source>
</evidence>
<sequence>MNKLEEEIISPQSAGARRRKILDNKTQDVKEYNPGLWDIQDNRGTSHMVATDASGLSISSTSTLNLLFGSAVMVPETGVILNNEMDDFSIPDVPNFFGFVPSPMNYIRPHARPMSSISPIHISHPNGSHFLSIGAAGGSRIPTSTVQTIINIIDRGMSLEEAMKEPRMHDQLLPERTTVEPGYSRELMAALKERGHRVVEAIGFGSAVQAVRAWGDLSSNEGTTLRGRGWLEAVGEPRQKGSGGASV</sequence>
<dbReference type="FunFam" id="3.60.20.40:FF:000008">
    <property type="entry name" value="Gamma-glutamyltranspeptidase (Eurofung)"/>
    <property type="match status" value="1"/>
</dbReference>
<proteinExistence type="predicted"/>
<dbReference type="OrthoDB" id="3536617at2759"/>
<dbReference type="InterPro" id="IPR000101">
    <property type="entry name" value="GGT_peptidase"/>
</dbReference>
<feature type="binding site" evidence="2">
    <location>
        <begin position="63"/>
        <end position="65"/>
    </location>
    <ligand>
        <name>L-glutamate</name>
        <dbReference type="ChEBI" id="CHEBI:29985"/>
    </ligand>
</feature>
<dbReference type="Pfam" id="PF01019">
    <property type="entry name" value="G_glu_transpept"/>
    <property type="match status" value="1"/>
</dbReference>
<evidence type="ECO:0008006" key="5">
    <source>
        <dbReference type="Google" id="ProtNLM"/>
    </source>
</evidence>
<dbReference type="SUPFAM" id="SSF56235">
    <property type="entry name" value="N-terminal nucleophile aminohydrolases (Ntn hydrolases)"/>
    <property type="match status" value="1"/>
</dbReference>
<gene>
    <name evidence="3" type="ORF">DSL72_001497</name>
</gene>
<dbReference type="AlphaFoldDB" id="A0A8A3P9C5"/>
<feature type="binding site" evidence="2">
    <location>
        <begin position="115"/>
        <end position="116"/>
    </location>
    <ligand>
        <name>L-glutamate</name>
        <dbReference type="ChEBI" id="CHEBI:29985"/>
    </ligand>
</feature>
<dbReference type="GO" id="GO:0005886">
    <property type="term" value="C:plasma membrane"/>
    <property type="evidence" value="ECO:0007669"/>
    <property type="project" value="TreeGrafter"/>
</dbReference>
<evidence type="ECO:0000313" key="4">
    <source>
        <dbReference type="Proteomes" id="UP000672032"/>
    </source>
</evidence>
<organism evidence="3 4">
    <name type="scientific">Monilinia vaccinii-corymbosi</name>
    <dbReference type="NCBI Taxonomy" id="61207"/>
    <lineage>
        <taxon>Eukaryota</taxon>
        <taxon>Fungi</taxon>
        <taxon>Dikarya</taxon>
        <taxon>Ascomycota</taxon>
        <taxon>Pezizomycotina</taxon>
        <taxon>Leotiomycetes</taxon>
        <taxon>Helotiales</taxon>
        <taxon>Sclerotiniaceae</taxon>
        <taxon>Monilinia</taxon>
    </lineage>
</organism>
<accession>A0A8A3P9C5</accession>
<feature type="binding site" evidence="2">
    <location>
        <position position="87"/>
    </location>
    <ligand>
        <name>L-glutamate</name>
        <dbReference type="ChEBI" id="CHEBI:29985"/>
    </ligand>
</feature>
<dbReference type="PANTHER" id="PTHR11686">
    <property type="entry name" value="GAMMA GLUTAMYL TRANSPEPTIDASE"/>
    <property type="match status" value="1"/>
</dbReference>
<dbReference type="EMBL" id="CP063406">
    <property type="protein sequence ID" value="QSZ31928.1"/>
    <property type="molecule type" value="Genomic_DNA"/>
</dbReference>
<feature type="active site" description="Nucleophile" evidence="1">
    <location>
        <position position="45"/>
    </location>
</feature>
<dbReference type="PRINTS" id="PR01210">
    <property type="entry name" value="GGTRANSPTASE"/>
</dbReference>
<evidence type="ECO:0000313" key="3">
    <source>
        <dbReference type="EMBL" id="QSZ31928.1"/>
    </source>
</evidence>
<name>A0A8A3P9C5_9HELO</name>
<dbReference type="InterPro" id="IPR043137">
    <property type="entry name" value="GGT_ssub_C"/>
</dbReference>
<feature type="binding site" evidence="2">
    <location>
        <position position="138"/>
    </location>
    <ligand>
        <name>L-glutamate</name>
        <dbReference type="ChEBI" id="CHEBI:29985"/>
    </ligand>
</feature>
<dbReference type="Proteomes" id="UP000672032">
    <property type="component" value="Chromosome 2"/>
</dbReference>
<evidence type="ECO:0000256" key="2">
    <source>
        <dbReference type="PIRSR" id="PIRSR600101-2"/>
    </source>
</evidence>
<dbReference type="GO" id="GO:0006751">
    <property type="term" value="P:glutathione catabolic process"/>
    <property type="evidence" value="ECO:0007669"/>
    <property type="project" value="InterPro"/>
</dbReference>
<dbReference type="InterPro" id="IPR029055">
    <property type="entry name" value="Ntn_hydrolases_N"/>
</dbReference>
<keyword evidence="4" id="KW-1185">Reference proteome</keyword>
<dbReference type="PANTHER" id="PTHR11686:SF62">
    <property type="entry name" value="GLUTATHIONE HYDROLASE"/>
    <property type="match status" value="1"/>
</dbReference>
<reference evidence="3" key="1">
    <citation type="submission" date="2020-10" db="EMBL/GenBank/DDBJ databases">
        <title>Genome Sequence of Monilinia vaccinii-corymbosi Sheds Light on Mummy Berry Disease Infection of Blueberry and Mating Type.</title>
        <authorList>
            <person name="Yow A.G."/>
            <person name="Zhang Y."/>
            <person name="Bansal K."/>
            <person name="Eacker S.M."/>
            <person name="Sullivan S."/>
            <person name="Liachko I."/>
            <person name="Cubeta M.A."/>
            <person name="Rollins J.A."/>
            <person name="Ashrafi H."/>
        </authorList>
    </citation>
    <scope>NUCLEOTIDE SEQUENCE</scope>
    <source>
        <strain evidence="3">RL-1</strain>
    </source>
</reference>
<dbReference type="GO" id="GO:0036374">
    <property type="term" value="F:glutathione hydrolase activity"/>
    <property type="evidence" value="ECO:0007669"/>
    <property type="project" value="InterPro"/>
</dbReference>